<gene>
    <name evidence="2" type="ORF">SAMN02745206_02171</name>
</gene>
<feature type="compositionally biased region" description="Basic and acidic residues" evidence="1">
    <location>
        <begin position="93"/>
        <end position="102"/>
    </location>
</feature>
<evidence type="ECO:0000256" key="1">
    <source>
        <dbReference type="SAM" id="MobiDB-lite"/>
    </source>
</evidence>
<dbReference type="STRING" id="1121391.SAMN02745206_02171"/>
<keyword evidence="3" id="KW-1185">Reference proteome</keyword>
<dbReference type="Proteomes" id="UP000184076">
    <property type="component" value="Unassembled WGS sequence"/>
</dbReference>
<proteinExistence type="predicted"/>
<dbReference type="EMBL" id="FQVB01000020">
    <property type="protein sequence ID" value="SHF53039.1"/>
    <property type="molecule type" value="Genomic_DNA"/>
</dbReference>
<dbReference type="AlphaFoldDB" id="A0A1M5CE94"/>
<evidence type="ECO:0000313" key="2">
    <source>
        <dbReference type="EMBL" id="SHF53039.1"/>
    </source>
</evidence>
<dbReference type="RefSeq" id="WP_143156449.1">
    <property type="nucleotide sequence ID" value="NZ_FQVB01000020.1"/>
</dbReference>
<feature type="region of interest" description="Disordered" evidence="1">
    <location>
        <begin position="27"/>
        <end position="102"/>
    </location>
</feature>
<name>A0A1M5CE94_9BACT</name>
<reference evidence="3" key="1">
    <citation type="submission" date="2016-11" db="EMBL/GenBank/DDBJ databases">
        <authorList>
            <person name="Varghese N."/>
            <person name="Submissions S."/>
        </authorList>
    </citation>
    <scope>NUCLEOTIDE SEQUENCE [LARGE SCALE GENOMIC DNA]</scope>
    <source>
        <strain evidence="3">DSM 9756</strain>
    </source>
</reference>
<dbReference type="OrthoDB" id="9148007at2"/>
<accession>A0A1M5CE94</accession>
<protein>
    <submittedName>
        <fullName evidence="2">Uncharacterized protein</fullName>
    </submittedName>
</protein>
<feature type="compositionally biased region" description="Basic and acidic residues" evidence="1">
    <location>
        <begin position="55"/>
        <end position="75"/>
    </location>
</feature>
<sequence>MKPIIFFVVSFLGMLFIAFQTSKQRSMVSAPPSEDPRVEGASPVGEGASTPTDEAASRKAMEKAADGEPPMKESAEASPSPEEGPKGEPAPPLKEEAADDKGAMEEKWLRELGVTLRSRLPAGMELVPRQTKNYVAVTLDDNPRRWVYRLYMKTTSHAIEIFGRKKKALGPKDAPERFEKQVLDALEKRLA</sequence>
<organism evidence="2 3">
    <name type="scientific">Desulfacinum infernum DSM 9756</name>
    <dbReference type="NCBI Taxonomy" id="1121391"/>
    <lineage>
        <taxon>Bacteria</taxon>
        <taxon>Pseudomonadati</taxon>
        <taxon>Thermodesulfobacteriota</taxon>
        <taxon>Syntrophobacteria</taxon>
        <taxon>Syntrophobacterales</taxon>
        <taxon>Syntrophobacteraceae</taxon>
        <taxon>Desulfacinum</taxon>
    </lineage>
</organism>
<evidence type="ECO:0000313" key="3">
    <source>
        <dbReference type="Proteomes" id="UP000184076"/>
    </source>
</evidence>